<dbReference type="Proteomes" id="UP001431783">
    <property type="component" value="Unassembled WGS sequence"/>
</dbReference>
<feature type="transmembrane region" description="Helical" evidence="3">
    <location>
        <begin position="12"/>
        <end position="29"/>
    </location>
</feature>
<sequence length="462" mass="52227">MTSSRIVRGTKIRIFVCFCAVVVVLGILACYNNTISRLDETQKAIQICHQQQENLLQQLQVVSDIKQRLESAIKEEKAGHAKSNSTFNQAIKDEQVRNDKKSMDASLRYDSMKQRYNLLQTEYEDYKTKQARTLQEHLDQISDLQVKLKEAQENIKKIEISKEKLKTDYINNQVKTDDLKKQLELYTFNSIGNENKTNYLHKQNIELKREIESIKDKCPGLKETDEAVVNVNNHGIANVDENSNVKDMQVDQNVRVIPIPNNAMPIKPSSTTSSVKQSSRGSLNGARPLALPTMTPGNVKKSNDVLANPNSNKVAEGVLPVPDSVPVGVVPVDKSLPDNQISNDIIDNRYQNKIDVNLKKPEEMENENVGNEDLEQPNVGDELGFGESIKKVEKQNKNKQHIDNLAVHRLGPIRNEGILAGDYKERQNDQLEDNVGIDEVEDDDQDEYGDPLARHKEPVVRN</sequence>
<evidence type="ECO:0000256" key="1">
    <source>
        <dbReference type="SAM" id="Coils"/>
    </source>
</evidence>
<dbReference type="AlphaFoldDB" id="A0AAW1U0U4"/>
<evidence type="ECO:0000313" key="4">
    <source>
        <dbReference type="EMBL" id="KAK9872984.1"/>
    </source>
</evidence>
<feature type="compositionally biased region" description="Acidic residues" evidence="2">
    <location>
        <begin position="430"/>
        <end position="449"/>
    </location>
</feature>
<evidence type="ECO:0000256" key="2">
    <source>
        <dbReference type="SAM" id="MobiDB-lite"/>
    </source>
</evidence>
<comment type="caution">
    <text evidence="4">The sequence shown here is derived from an EMBL/GenBank/DDBJ whole genome shotgun (WGS) entry which is preliminary data.</text>
</comment>
<feature type="compositionally biased region" description="Basic and acidic residues" evidence="2">
    <location>
        <begin position="452"/>
        <end position="462"/>
    </location>
</feature>
<feature type="compositionally biased region" description="Low complexity" evidence="2">
    <location>
        <begin position="269"/>
        <end position="282"/>
    </location>
</feature>
<feature type="region of interest" description="Disordered" evidence="2">
    <location>
        <begin position="421"/>
        <end position="462"/>
    </location>
</feature>
<keyword evidence="5" id="KW-1185">Reference proteome</keyword>
<protein>
    <recommendedName>
        <fullName evidence="6">Golgi integral membrane protein 4</fullName>
    </recommendedName>
</protein>
<name>A0AAW1U0U4_9CUCU</name>
<dbReference type="PROSITE" id="PS51257">
    <property type="entry name" value="PROKAR_LIPOPROTEIN"/>
    <property type="match status" value="1"/>
</dbReference>
<evidence type="ECO:0000256" key="3">
    <source>
        <dbReference type="SAM" id="Phobius"/>
    </source>
</evidence>
<evidence type="ECO:0008006" key="6">
    <source>
        <dbReference type="Google" id="ProtNLM"/>
    </source>
</evidence>
<feature type="coiled-coil region" evidence="1">
    <location>
        <begin position="109"/>
        <end position="168"/>
    </location>
</feature>
<dbReference type="EMBL" id="JARQZJ010000014">
    <property type="protein sequence ID" value="KAK9872984.1"/>
    <property type="molecule type" value="Genomic_DNA"/>
</dbReference>
<keyword evidence="1" id="KW-0175">Coiled coil</keyword>
<gene>
    <name evidence="4" type="ORF">WA026_020333</name>
</gene>
<organism evidence="4 5">
    <name type="scientific">Henosepilachna vigintioctopunctata</name>
    <dbReference type="NCBI Taxonomy" id="420089"/>
    <lineage>
        <taxon>Eukaryota</taxon>
        <taxon>Metazoa</taxon>
        <taxon>Ecdysozoa</taxon>
        <taxon>Arthropoda</taxon>
        <taxon>Hexapoda</taxon>
        <taxon>Insecta</taxon>
        <taxon>Pterygota</taxon>
        <taxon>Neoptera</taxon>
        <taxon>Endopterygota</taxon>
        <taxon>Coleoptera</taxon>
        <taxon>Polyphaga</taxon>
        <taxon>Cucujiformia</taxon>
        <taxon>Coccinelloidea</taxon>
        <taxon>Coccinellidae</taxon>
        <taxon>Epilachninae</taxon>
        <taxon>Epilachnini</taxon>
        <taxon>Henosepilachna</taxon>
    </lineage>
</organism>
<feature type="region of interest" description="Disordered" evidence="2">
    <location>
        <begin position="260"/>
        <end position="299"/>
    </location>
</feature>
<proteinExistence type="predicted"/>
<keyword evidence="3" id="KW-0472">Membrane</keyword>
<accession>A0AAW1U0U4</accession>
<keyword evidence="3" id="KW-1133">Transmembrane helix</keyword>
<keyword evidence="3" id="KW-0812">Transmembrane</keyword>
<reference evidence="4 5" key="1">
    <citation type="submission" date="2023-03" db="EMBL/GenBank/DDBJ databases">
        <title>Genome insight into feeding habits of ladybird beetles.</title>
        <authorList>
            <person name="Li H.-S."/>
            <person name="Huang Y.-H."/>
            <person name="Pang H."/>
        </authorList>
    </citation>
    <scope>NUCLEOTIDE SEQUENCE [LARGE SCALE GENOMIC DNA]</scope>
    <source>
        <strain evidence="4">SYSU_2023b</strain>
        <tissue evidence="4">Whole body</tissue>
    </source>
</reference>
<evidence type="ECO:0000313" key="5">
    <source>
        <dbReference type="Proteomes" id="UP001431783"/>
    </source>
</evidence>